<evidence type="ECO:0000313" key="3">
    <source>
        <dbReference type="Proteomes" id="UP000298652"/>
    </source>
</evidence>
<keyword evidence="3" id="KW-1185">Reference proteome</keyword>
<evidence type="ECO:0000256" key="1">
    <source>
        <dbReference type="SAM" id="SignalP"/>
    </source>
</evidence>
<proteinExistence type="predicted"/>
<feature type="signal peptide" evidence="1">
    <location>
        <begin position="1"/>
        <end position="15"/>
    </location>
</feature>
<dbReference type="EMBL" id="CM016559">
    <property type="protein sequence ID" value="TKV99975.1"/>
    <property type="molecule type" value="Genomic_DNA"/>
</dbReference>
<gene>
    <name evidence="2" type="ORF">SEVIR_8G079250v2</name>
</gene>
<dbReference type="Gramene" id="TKV99975">
    <property type="protein sequence ID" value="TKV99975"/>
    <property type="gene ID" value="SEVIR_8G079250v2"/>
</dbReference>
<dbReference type="Proteomes" id="UP000298652">
    <property type="component" value="Chromosome 8"/>
</dbReference>
<reference evidence="2" key="1">
    <citation type="submission" date="2019-03" db="EMBL/GenBank/DDBJ databases">
        <title>WGS assembly of Setaria viridis.</title>
        <authorList>
            <person name="Huang P."/>
            <person name="Jenkins J."/>
            <person name="Grimwood J."/>
            <person name="Barry K."/>
            <person name="Healey A."/>
            <person name="Mamidi S."/>
            <person name="Sreedasyam A."/>
            <person name="Shu S."/>
            <person name="Feldman M."/>
            <person name="Wu J."/>
            <person name="Yu Y."/>
            <person name="Chen C."/>
            <person name="Johnson J."/>
            <person name="Rokhsar D."/>
            <person name="Baxter I."/>
            <person name="Schmutz J."/>
            <person name="Brutnell T."/>
            <person name="Kellogg E."/>
        </authorList>
    </citation>
    <scope>NUCLEOTIDE SEQUENCE [LARGE SCALE GENOMIC DNA]</scope>
</reference>
<keyword evidence="1" id="KW-0732">Signal</keyword>
<organism evidence="2 3">
    <name type="scientific">Setaria viridis</name>
    <name type="common">Green bristlegrass</name>
    <name type="synonym">Setaria italica subsp. viridis</name>
    <dbReference type="NCBI Taxonomy" id="4556"/>
    <lineage>
        <taxon>Eukaryota</taxon>
        <taxon>Viridiplantae</taxon>
        <taxon>Streptophyta</taxon>
        <taxon>Embryophyta</taxon>
        <taxon>Tracheophyta</taxon>
        <taxon>Spermatophyta</taxon>
        <taxon>Magnoliopsida</taxon>
        <taxon>Liliopsida</taxon>
        <taxon>Poales</taxon>
        <taxon>Poaceae</taxon>
        <taxon>PACMAD clade</taxon>
        <taxon>Panicoideae</taxon>
        <taxon>Panicodae</taxon>
        <taxon>Paniceae</taxon>
        <taxon>Cenchrinae</taxon>
        <taxon>Setaria</taxon>
    </lineage>
</organism>
<sequence>MAVLLLMATMESASATGWSSIDDGGYSPSSNLGARKLLQFCLPKRSFCSTLFYTTPCCNGPCFDFTCP</sequence>
<feature type="chain" id="PRO_5020534897" evidence="1">
    <location>
        <begin position="16"/>
        <end position="68"/>
    </location>
</feature>
<name>A0A4V6D2U6_SETVI</name>
<accession>A0A4V6D2U6</accession>
<protein>
    <submittedName>
        <fullName evidence="2">Uncharacterized protein</fullName>
    </submittedName>
</protein>
<evidence type="ECO:0000313" key="2">
    <source>
        <dbReference type="EMBL" id="TKV99975.1"/>
    </source>
</evidence>
<dbReference type="AlphaFoldDB" id="A0A4V6D2U6"/>